<feature type="region of interest" description="Disordered" evidence="1">
    <location>
        <begin position="83"/>
        <end position="138"/>
    </location>
</feature>
<gene>
    <name evidence="2" type="ORF">ACFQH9_29185</name>
</gene>
<dbReference type="EMBL" id="JBHSQK010000102">
    <property type="protein sequence ID" value="MFC5952347.1"/>
    <property type="molecule type" value="Genomic_DNA"/>
</dbReference>
<comment type="caution">
    <text evidence="2">The sequence shown here is derived from an EMBL/GenBank/DDBJ whole genome shotgun (WGS) entry which is preliminary data.</text>
</comment>
<sequence>MSCAHSESLTRELRALATAAFERVGPLLDVARSAEGTPSSCASCPVCALLALLRGERPELAVRLAEHAAGLLTVLRTLVEELPDPAAEGTAGRAAGRGSEEEGGHGTTRGADGGHAAHGGDGGTRGGESRSGAARRVQHIRVVRA</sequence>
<feature type="compositionally biased region" description="Gly residues" evidence="1">
    <location>
        <begin position="105"/>
        <end position="126"/>
    </location>
</feature>
<feature type="compositionally biased region" description="Low complexity" evidence="1">
    <location>
        <begin position="86"/>
        <end position="97"/>
    </location>
</feature>
<dbReference type="Proteomes" id="UP001596119">
    <property type="component" value="Unassembled WGS sequence"/>
</dbReference>
<evidence type="ECO:0000256" key="1">
    <source>
        <dbReference type="SAM" id="MobiDB-lite"/>
    </source>
</evidence>
<proteinExistence type="predicted"/>
<protein>
    <submittedName>
        <fullName evidence="2">Uncharacterized protein</fullName>
    </submittedName>
</protein>
<evidence type="ECO:0000313" key="3">
    <source>
        <dbReference type="Proteomes" id="UP001596119"/>
    </source>
</evidence>
<dbReference type="RefSeq" id="WP_379571153.1">
    <property type="nucleotide sequence ID" value="NZ_JBHSQK010000102.1"/>
</dbReference>
<name>A0ABW1IF48_9PSEU</name>
<reference evidence="3" key="1">
    <citation type="journal article" date="2019" name="Int. J. Syst. Evol. Microbiol.">
        <title>The Global Catalogue of Microorganisms (GCM) 10K type strain sequencing project: providing services to taxonomists for standard genome sequencing and annotation.</title>
        <authorList>
            <consortium name="The Broad Institute Genomics Platform"/>
            <consortium name="The Broad Institute Genome Sequencing Center for Infectious Disease"/>
            <person name="Wu L."/>
            <person name="Ma J."/>
        </authorList>
    </citation>
    <scope>NUCLEOTIDE SEQUENCE [LARGE SCALE GENOMIC DNA]</scope>
    <source>
        <strain evidence="3">CGMCC 4.7397</strain>
    </source>
</reference>
<evidence type="ECO:0000313" key="2">
    <source>
        <dbReference type="EMBL" id="MFC5952347.1"/>
    </source>
</evidence>
<keyword evidence="3" id="KW-1185">Reference proteome</keyword>
<accession>A0ABW1IF48</accession>
<organism evidence="2 3">
    <name type="scientific">Pseudonocardia lutea</name>
    <dbReference type="NCBI Taxonomy" id="2172015"/>
    <lineage>
        <taxon>Bacteria</taxon>
        <taxon>Bacillati</taxon>
        <taxon>Actinomycetota</taxon>
        <taxon>Actinomycetes</taxon>
        <taxon>Pseudonocardiales</taxon>
        <taxon>Pseudonocardiaceae</taxon>
        <taxon>Pseudonocardia</taxon>
    </lineage>
</organism>